<dbReference type="InterPro" id="IPR003961">
    <property type="entry name" value="FN3_dom"/>
</dbReference>
<dbReference type="FunFam" id="3.40.50.410:FF:000036">
    <property type="entry name" value="Integrin beta"/>
    <property type="match status" value="1"/>
</dbReference>
<evidence type="ECO:0000256" key="12">
    <source>
        <dbReference type="ARBA" id="ARBA00022989"/>
    </source>
</evidence>
<dbReference type="PROSITE" id="PS00243">
    <property type="entry name" value="I_EGF_1"/>
    <property type="match status" value="2"/>
</dbReference>
<evidence type="ECO:0000313" key="23">
    <source>
        <dbReference type="Proteomes" id="UP000000539"/>
    </source>
</evidence>
<dbReference type="Gene3D" id="2.60.40.10">
    <property type="entry name" value="Immunoglobulins"/>
    <property type="match status" value="4"/>
</dbReference>
<dbReference type="InterPro" id="IPR057243">
    <property type="entry name" value="Integrin_I-EGF_CS"/>
</dbReference>
<evidence type="ECO:0000256" key="17">
    <source>
        <dbReference type="RuleBase" id="RU000633"/>
    </source>
</evidence>
<comment type="subcellular location">
    <subcellularLocation>
        <location evidence="1 17">Cell membrane</location>
        <topology evidence="1 17">Single-pass type I membrane protein</topology>
    </subcellularLocation>
</comment>
<dbReference type="GO" id="GO:0007229">
    <property type="term" value="P:integrin-mediated signaling pathway"/>
    <property type="evidence" value="ECO:0007669"/>
    <property type="project" value="UniProtKB-KW"/>
</dbReference>
<keyword evidence="9" id="KW-0106">Calcium</keyword>
<dbReference type="PROSITE" id="PS00022">
    <property type="entry name" value="EGF_1"/>
    <property type="match status" value="1"/>
</dbReference>
<evidence type="ECO:0000256" key="14">
    <source>
        <dbReference type="ARBA" id="ARBA00023136"/>
    </source>
</evidence>
<dbReference type="Pfam" id="PF00041">
    <property type="entry name" value="fn3"/>
    <property type="match status" value="4"/>
</dbReference>
<dbReference type="InterPro" id="IPR036116">
    <property type="entry name" value="FN3_sf"/>
</dbReference>
<evidence type="ECO:0000256" key="2">
    <source>
        <dbReference type="ARBA" id="ARBA00007449"/>
    </source>
</evidence>
<protein>
    <recommendedName>
        <fullName evidence="17">Integrin beta</fullName>
    </recommendedName>
</protein>
<dbReference type="InterPro" id="IPR036349">
    <property type="entry name" value="Integrin_bsu_tail_dom_sf"/>
</dbReference>
<dbReference type="SUPFAM" id="SSF53300">
    <property type="entry name" value="vWA-like"/>
    <property type="match status" value="1"/>
</dbReference>
<dbReference type="FunFam" id="2.60.40.2030:FF:000004">
    <property type="entry name" value="Integrin beta"/>
    <property type="match status" value="1"/>
</dbReference>
<dbReference type="InterPro" id="IPR057073">
    <property type="entry name" value="EGF_integrin_2"/>
</dbReference>
<dbReference type="SMART" id="SM01242">
    <property type="entry name" value="Integrin_B_tail"/>
    <property type="match status" value="1"/>
</dbReference>
<evidence type="ECO:0000256" key="16">
    <source>
        <dbReference type="ARBA" id="ARBA00023180"/>
    </source>
</evidence>
<dbReference type="InterPro" id="IPR012896">
    <property type="entry name" value="Integrin_bsu_tail"/>
</dbReference>
<organism evidence="22 23">
    <name type="scientific">Gallus gallus</name>
    <name type="common">Chicken</name>
    <dbReference type="NCBI Taxonomy" id="9031"/>
    <lineage>
        <taxon>Eukaryota</taxon>
        <taxon>Metazoa</taxon>
        <taxon>Chordata</taxon>
        <taxon>Craniata</taxon>
        <taxon>Vertebrata</taxon>
        <taxon>Euteleostomi</taxon>
        <taxon>Archelosauria</taxon>
        <taxon>Archosauria</taxon>
        <taxon>Dinosauria</taxon>
        <taxon>Saurischia</taxon>
        <taxon>Theropoda</taxon>
        <taxon>Coelurosauria</taxon>
        <taxon>Aves</taxon>
        <taxon>Neognathae</taxon>
        <taxon>Galloanserae</taxon>
        <taxon>Galliformes</taxon>
        <taxon>Phasianidae</taxon>
        <taxon>Phasianinae</taxon>
        <taxon>Gallus</taxon>
    </lineage>
</organism>
<keyword evidence="10" id="KW-0460">Magnesium</keyword>
<sequence>MRTKRMAALPRLCVGLLLLALLCTTTLGQRSRNNRCVQSRAKSCTECIRVAKECSFCTEESFEEPRCDLRENLLRYGCREASIVYTRGEMRTQQNISINTFLQRTQVAPQAMFMRLRAGEEMSFNMDVFQPLESPVDLYILMDFSYSMSDDLDNLKSMGQNLAEFLQALTSNYTIGFGKFVDKVSSPQTDMRPEKLREPWNNADSPFSFKNVIRLTNNINYFSQELRKERISGNLDAPEGGFDAILQTAVCKDKIGWRKDSTHLLVFSTESAFHYEADGTNVLAGILARNDEECHLDTHGTYVYDTKQDYPSVPTLVRLLGQHNIIPIFAVTNHSYSYYEKLHKYFPISEIGVLQEDSSNIVELLRTAFERIRSKMDIRADFVPKALKTEFISSMYEKTESGSFHITRGEVGKFQVRVKALEHVGGQHVCTLPEKDRQGIIHVKPTSLSDSLQVQASVVCDVCPCEQQPDFRSPKCSFHGDFICGQCICHAGWRGDTCDCSPASSPNNEACIRPGDVEPCSGRGECLCGKCQCYPEDLMQRFDGDFCQYDVLQCPRTSGFLCNDRGRCSKGACVCESGWEGPGCECPTSNDTCIDSRGGICNNQGRCKCGRCICDKTSLYTSSTCEISYSLGFQAVCESIRDCVQCQAWGTGNRKGNCSMCHLHVQMVEELKKEEANEYCSFQDEEDDCTYHYALEGDPSVLPNATVQVQKKKECPPGSFLWLIPLLIFLILLLGLLLLLCWRYCACCKACLALLPCCARGRTVGFKEDHYMLRQSLMSSDHLDTPMVRSGSLKGRDTVRWKINNNVHKQGFTSHAALNPKDLIPYGLSLRLTRLFTQNLVKPESRECEQLRKEVEENLNDIYRHIPGCQKPQQTKFRLQPNSGKRQDHTIVDTVLTAPRSAKTEIIKVTEKHVSHEAFNDLKVSPGYYTVTSDQDAHGMVEFQEAVELVDVRVPLFIREDDDDEKQLQVEAIDVPTGIAQIGRRIVNITIIKEQASSLITFLQPAYSHSRFDKVARIPVLREIIDNGRSQVTYRTRDLTAKEGRDYVFTEGDLVFQPGETRKEVQVSLLELTEIDTLLHNRQVKQFAIDLLHPKHGAKIGRYPQATVTIADPEVVDGVPPLTGMGQLTQSPKGRLSAPLNPSAQALSSKEIHFSWFPPTGKPLGYKVKYWVQGDPESEANVIDVKSSEATLRNLYAFCDYEMQVCAYNAMGEGAYSDVIHCRTLEDVPSEPGRLAFNVVSSTVTQLSWAEPAETNGVITAYEVSYGLVNEDNVPIGPMKKVLVEDPKKRMVLIENLRESQPYRYMVKARNGAGWGPEREATINLATQPKRPMSIPIIPDVPIIDAEGGEDYDSYLMYSTDVLRTPAGSKRPSVSDDSGSRWKYVPLLGEDLDLRRITWRLPPETIPRLSGSSHLSSDTEGLLREEDGDMATGSPMRSGTPRPQAEHLLNGRMDYFSGSSSTLTRTANTSYHQHVQQEHRVMGSSSLTRDYSTMMAGHDSRFPLGVPDIPTRLVFSALGPTSLKVSWQEPRCEKEVQGYSVQYQLLNGGEVHRVTVSNPSRNSVVVENLLPNHSYIFKVKAQSEEGWGPEREGVITIESQVDPQSPLSPVPGSPFTLSTPSAPGPLVFTALSPDSLQLSWERPHKPNGAILGYMITCERLHGGGEPRNIYVEGDNPETTLTVPHLKENIPYKFKVQAKTTQGVGPEREGIITIQSQDGGTFSQFGGQQYTKEVYNFPTEYSTKTSISHSSLDPHFSDGMLMTSQRVESASSTLTKQVTKEFISRTVTSSGTLTKQVERQFYEA</sequence>
<feature type="signal peptide" evidence="20">
    <location>
        <begin position="1"/>
        <end position="28"/>
    </location>
</feature>
<dbReference type="OrthoDB" id="410592at2759"/>
<keyword evidence="14 19" id="KW-0472">Membrane</keyword>
<dbReference type="Gene3D" id="2.10.25.10">
    <property type="entry name" value="Laminin"/>
    <property type="match status" value="3"/>
</dbReference>
<feature type="chain" id="PRO_5036447914" description="Integrin beta" evidence="20">
    <location>
        <begin position="29"/>
        <end position="1803"/>
    </location>
</feature>
<dbReference type="FunFam" id="2.60.40.10:FF:000146">
    <property type="entry name" value="Integrin beta"/>
    <property type="match status" value="2"/>
</dbReference>
<evidence type="ECO:0000256" key="9">
    <source>
        <dbReference type="ARBA" id="ARBA00022837"/>
    </source>
</evidence>
<dbReference type="Pfam" id="PF17205">
    <property type="entry name" value="PSI_integrin"/>
    <property type="match status" value="1"/>
</dbReference>
<keyword evidence="6" id="KW-0479">Metal-binding</keyword>
<dbReference type="InterPro" id="IPR003644">
    <property type="entry name" value="Calx_beta"/>
</dbReference>
<dbReference type="SMART" id="SM00060">
    <property type="entry name" value="FN3"/>
    <property type="match status" value="4"/>
</dbReference>
<evidence type="ECO:0000256" key="19">
    <source>
        <dbReference type="SAM" id="Phobius"/>
    </source>
</evidence>
<proteinExistence type="evidence at protein level"/>
<dbReference type="GO" id="GO:0005886">
    <property type="term" value="C:plasma membrane"/>
    <property type="evidence" value="ECO:0007669"/>
    <property type="project" value="UniProtKB-SubCell"/>
</dbReference>
<evidence type="ECO:0000256" key="6">
    <source>
        <dbReference type="ARBA" id="ARBA00022723"/>
    </source>
</evidence>
<evidence type="ECO:0007829" key="24">
    <source>
        <dbReference type="PeptideAtlas" id="A0A8V1AKU8"/>
    </source>
</evidence>
<dbReference type="Pfam" id="PF23105">
    <property type="entry name" value="EGF_integrin"/>
    <property type="match status" value="1"/>
</dbReference>
<comment type="similarity">
    <text evidence="2 17">Belongs to the integrin beta chain family.</text>
</comment>
<dbReference type="Pfam" id="PF03160">
    <property type="entry name" value="Calx-beta"/>
    <property type="match status" value="1"/>
</dbReference>
<dbReference type="SUPFAM" id="SSF103575">
    <property type="entry name" value="Plexin repeat"/>
    <property type="match status" value="1"/>
</dbReference>
<dbReference type="GO" id="GO:0046872">
    <property type="term" value="F:metal ion binding"/>
    <property type="evidence" value="ECO:0007669"/>
    <property type="project" value="UniProtKB-KW"/>
</dbReference>
<keyword evidence="13 17" id="KW-0401">Integrin</keyword>
<evidence type="ECO:0000256" key="8">
    <source>
        <dbReference type="ARBA" id="ARBA00022737"/>
    </source>
</evidence>
<dbReference type="FunFam" id="2.10.25.10:FF:000036">
    <property type="entry name" value="Integrin beta"/>
    <property type="match status" value="1"/>
</dbReference>
<keyword evidence="24" id="KW-1267">Proteomics identification</keyword>
<keyword evidence="16" id="KW-0325">Glycoprotein</keyword>
<dbReference type="FunFam" id="3.30.1680.10:FF:000002">
    <property type="entry name" value="Integrin beta"/>
    <property type="match status" value="1"/>
</dbReference>
<dbReference type="CDD" id="cd00063">
    <property type="entry name" value="FN3"/>
    <property type="match status" value="4"/>
</dbReference>
<dbReference type="SUPFAM" id="SSF49265">
    <property type="entry name" value="Fibronectin type III"/>
    <property type="match status" value="2"/>
</dbReference>
<keyword evidence="7 20" id="KW-0732">Signal</keyword>
<feature type="domain" description="Fibronectin type-III" evidence="21">
    <location>
        <begin position="1231"/>
        <end position="1330"/>
    </location>
</feature>
<dbReference type="Gene3D" id="3.30.1680.10">
    <property type="entry name" value="ligand-binding face of the semaphorins, domain 2"/>
    <property type="match status" value="1"/>
</dbReference>
<evidence type="ECO:0000313" key="22">
    <source>
        <dbReference type="Ensembl" id="ENSGALP00010044758.1"/>
    </source>
</evidence>
<dbReference type="PROSITE" id="PS50853">
    <property type="entry name" value="FN3"/>
    <property type="match status" value="4"/>
</dbReference>
<dbReference type="Ensembl" id="ENSGALT00010072106.1">
    <property type="protein sequence ID" value="ENSGALP00010044758.1"/>
    <property type="gene ID" value="ENSGALG00010029804.1"/>
</dbReference>
<dbReference type="Pfam" id="PF23106">
    <property type="entry name" value="EGF_Teneurin"/>
    <property type="match status" value="1"/>
</dbReference>
<feature type="transmembrane region" description="Helical" evidence="19">
    <location>
        <begin position="720"/>
        <end position="742"/>
    </location>
</feature>
<keyword evidence="11 17" id="KW-0130">Cell adhesion</keyword>
<dbReference type="InterPro" id="IPR015812">
    <property type="entry name" value="Integrin_bsu"/>
</dbReference>
<dbReference type="SMART" id="SM00187">
    <property type="entry name" value="INB"/>
    <property type="match status" value="1"/>
</dbReference>
<dbReference type="FunFam" id="2.60.40.10:FF:000424">
    <property type="entry name" value="Integrin beta"/>
    <property type="match status" value="1"/>
</dbReference>
<dbReference type="PANTHER" id="PTHR10082">
    <property type="entry name" value="INTEGRIN BETA SUBUNIT"/>
    <property type="match status" value="1"/>
</dbReference>
<dbReference type="InterPro" id="IPR038081">
    <property type="entry name" value="CalX-like_sf"/>
</dbReference>
<name>A0A8V1AKU8_CHICK</name>
<reference evidence="22" key="1">
    <citation type="submission" date="2020-11" db="EMBL/GenBank/DDBJ databases">
        <title>Gallus gallus (Chicken) genome, bGalGal1, GRCg7b, maternal haplotype autosomes + Z &amp; W.</title>
        <authorList>
            <person name="Warren W."/>
            <person name="Formenti G."/>
            <person name="Fedrigo O."/>
            <person name="Haase B."/>
            <person name="Mountcastle J."/>
            <person name="Balacco J."/>
            <person name="Tracey A."/>
            <person name="Schneider V."/>
            <person name="Okimoto R."/>
            <person name="Cheng H."/>
            <person name="Hawken R."/>
            <person name="Howe K."/>
            <person name="Jarvis E.D."/>
        </authorList>
    </citation>
    <scope>NUCLEOTIDE SEQUENCE [LARGE SCALE GENOMIC DNA]</scope>
    <source>
        <strain evidence="22">Broiler</strain>
    </source>
</reference>
<evidence type="ECO:0000256" key="5">
    <source>
        <dbReference type="ARBA" id="ARBA00022692"/>
    </source>
</evidence>
<dbReference type="Pfam" id="PF00362">
    <property type="entry name" value="Integrin_beta"/>
    <property type="match status" value="1"/>
</dbReference>
<feature type="compositionally biased region" description="Polar residues" evidence="18">
    <location>
        <begin position="1410"/>
        <end position="1419"/>
    </location>
</feature>
<dbReference type="GO" id="GO:0007155">
    <property type="term" value="P:cell adhesion"/>
    <property type="evidence" value="ECO:0007669"/>
    <property type="project" value="UniProtKB-KW"/>
</dbReference>
<dbReference type="SUPFAM" id="SSF57196">
    <property type="entry name" value="EGF/Laminin"/>
    <property type="match status" value="1"/>
</dbReference>
<evidence type="ECO:0000256" key="1">
    <source>
        <dbReference type="ARBA" id="ARBA00004251"/>
    </source>
</evidence>
<dbReference type="Gene3D" id="3.40.50.410">
    <property type="entry name" value="von Willebrand factor, type A domain"/>
    <property type="match status" value="1"/>
</dbReference>
<dbReference type="GeneTree" id="ENSGT01150000286919"/>
<dbReference type="Pfam" id="PF07965">
    <property type="entry name" value="Integrin_B_tail"/>
    <property type="match status" value="1"/>
</dbReference>
<dbReference type="InterPro" id="IPR040622">
    <property type="entry name" value="EGF_integrin_1"/>
</dbReference>
<dbReference type="Gene3D" id="2.60.40.2030">
    <property type="match status" value="1"/>
</dbReference>
<evidence type="ECO:0000256" key="10">
    <source>
        <dbReference type="ARBA" id="ARBA00022842"/>
    </source>
</evidence>
<keyword evidence="5 17" id="KW-0812">Transmembrane</keyword>
<dbReference type="SUPFAM" id="SSF141072">
    <property type="entry name" value="CalX-like"/>
    <property type="match status" value="1"/>
</dbReference>
<evidence type="ECO:0000259" key="21">
    <source>
        <dbReference type="PROSITE" id="PS50853"/>
    </source>
</evidence>
<dbReference type="PANTHER" id="PTHR10082:SF42">
    <property type="entry name" value="INTEGRIN BETA-4"/>
    <property type="match status" value="1"/>
</dbReference>
<keyword evidence="23" id="KW-1185">Reference proteome</keyword>
<keyword evidence="3" id="KW-1003">Cell membrane</keyword>
<dbReference type="InterPro" id="IPR013783">
    <property type="entry name" value="Ig-like_fold"/>
</dbReference>
<evidence type="ECO:0000256" key="7">
    <source>
        <dbReference type="ARBA" id="ARBA00022729"/>
    </source>
</evidence>
<evidence type="ECO:0000256" key="11">
    <source>
        <dbReference type="ARBA" id="ARBA00022889"/>
    </source>
</evidence>
<dbReference type="Gene3D" id="4.10.1240.30">
    <property type="match status" value="1"/>
</dbReference>
<evidence type="ECO:0000256" key="20">
    <source>
        <dbReference type="SAM" id="SignalP"/>
    </source>
</evidence>
<evidence type="ECO:0000256" key="4">
    <source>
        <dbReference type="ARBA" id="ARBA00022536"/>
    </source>
</evidence>
<keyword evidence="12 19" id="KW-1133">Transmembrane helix</keyword>
<keyword evidence="8" id="KW-0677">Repeat</keyword>
<keyword evidence="15" id="KW-1015">Disulfide bond</keyword>
<dbReference type="SUPFAM" id="SSF69687">
    <property type="entry name" value="Integrin beta tail domain"/>
    <property type="match status" value="1"/>
</dbReference>
<dbReference type="Pfam" id="PF18372">
    <property type="entry name" value="I-EGF_1"/>
    <property type="match status" value="1"/>
</dbReference>
<dbReference type="InterPro" id="IPR000742">
    <property type="entry name" value="EGF"/>
</dbReference>
<dbReference type="PRINTS" id="PR01186">
    <property type="entry name" value="INTEGRINB"/>
</dbReference>
<evidence type="ECO:0000256" key="3">
    <source>
        <dbReference type="ARBA" id="ARBA00022475"/>
    </source>
</evidence>
<dbReference type="InterPro" id="IPR033760">
    <property type="entry name" value="Integrin_beta_N"/>
</dbReference>
<evidence type="ECO:0000256" key="13">
    <source>
        <dbReference type="ARBA" id="ARBA00023037"/>
    </source>
</evidence>
<feature type="domain" description="Fibronectin type-III" evidence="21">
    <location>
        <begin position="1509"/>
        <end position="1602"/>
    </location>
</feature>
<dbReference type="Gene3D" id="2.60.40.1510">
    <property type="entry name" value="ntegrin, alpha v. Chain A, domain 3"/>
    <property type="match status" value="1"/>
</dbReference>
<dbReference type="InterPro" id="IPR002369">
    <property type="entry name" value="Integrin_bsu_VWA"/>
</dbReference>
<feature type="domain" description="Fibronectin type-III" evidence="21">
    <location>
        <begin position="1138"/>
        <end position="1227"/>
    </location>
</feature>
<feature type="domain" description="Fibronectin type-III" evidence="21">
    <location>
        <begin position="1622"/>
        <end position="1718"/>
    </location>
</feature>
<reference evidence="22" key="2">
    <citation type="submission" date="2025-08" db="UniProtKB">
        <authorList>
            <consortium name="Ensembl"/>
        </authorList>
    </citation>
    <scope>IDENTIFICATION</scope>
    <source>
        <strain evidence="22">broiler</strain>
    </source>
</reference>
<dbReference type="InterPro" id="IPR036465">
    <property type="entry name" value="vWFA_dom_sf"/>
</dbReference>
<keyword evidence="4" id="KW-0245">EGF-like domain</keyword>
<reference evidence="22" key="3">
    <citation type="submission" date="2025-09" db="UniProtKB">
        <authorList>
            <consortium name="Ensembl"/>
        </authorList>
    </citation>
    <scope>IDENTIFICATION</scope>
    <source>
        <strain evidence="22">broiler</strain>
    </source>
</reference>
<evidence type="ECO:0000256" key="15">
    <source>
        <dbReference type="ARBA" id="ARBA00023157"/>
    </source>
</evidence>
<accession>A0A8V1AKU8</accession>
<dbReference type="Proteomes" id="UP000000539">
    <property type="component" value="Chromosome 18"/>
</dbReference>
<dbReference type="SMART" id="SM00237">
    <property type="entry name" value="Calx_beta"/>
    <property type="match status" value="1"/>
</dbReference>
<gene>
    <name evidence="22" type="primary">ITGB4</name>
</gene>
<dbReference type="FunFam" id="2.60.40.1510:FF:000006">
    <property type="entry name" value="Integrin beta"/>
    <property type="match status" value="1"/>
</dbReference>
<feature type="region of interest" description="Disordered" evidence="18">
    <location>
        <begin position="1408"/>
        <end position="1444"/>
    </location>
</feature>
<evidence type="ECO:0000256" key="18">
    <source>
        <dbReference type="SAM" id="MobiDB-lite"/>
    </source>
</evidence>